<evidence type="ECO:0000256" key="3">
    <source>
        <dbReference type="ARBA" id="ARBA00022517"/>
    </source>
</evidence>
<evidence type="ECO:0000256" key="2">
    <source>
        <dbReference type="ARBA" id="ARBA00009344"/>
    </source>
</evidence>
<evidence type="ECO:0000256" key="6">
    <source>
        <dbReference type="ARBA" id="ARBA00023242"/>
    </source>
</evidence>
<dbReference type="PANTHER" id="PTHR12581">
    <property type="entry name" value="HIV-1 REV BINDING PROTEIN 2, 3"/>
    <property type="match status" value="1"/>
</dbReference>
<keyword evidence="11" id="KW-1185">Reference proteome</keyword>
<dbReference type="InterPro" id="IPR036612">
    <property type="entry name" value="KH_dom_type_1_sf"/>
</dbReference>
<dbReference type="InterPro" id="IPR048548">
    <property type="entry name" value="KRR1-like_KH2"/>
</dbReference>
<accession>A0A9W3DF97</accession>
<keyword evidence="5" id="KW-0694">RNA-binding</keyword>
<evidence type="ECO:0000313" key="11">
    <source>
        <dbReference type="Proteomes" id="UP000504610"/>
    </source>
</evidence>
<gene>
    <name evidence="12" type="primary">LOC108834739</name>
</gene>
<dbReference type="Pfam" id="PF17903">
    <property type="entry name" value="KH_KRR1_1st"/>
    <property type="match status" value="1"/>
</dbReference>
<proteinExistence type="inferred from homology"/>
<dbReference type="InterPro" id="IPR041174">
    <property type="entry name" value="KRR1-like_KH1"/>
</dbReference>
<evidence type="ECO:0000256" key="4">
    <source>
        <dbReference type="ARBA" id="ARBA00022552"/>
    </source>
</evidence>
<reference evidence="12" key="2">
    <citation type="submission" date="2025-08" db="UniProtKB">
        <authorList>
            <consortium name="RefSeq"/>
        </authorList>
    </citation>
    <scope>IDENTIFICATION</scope>
    <source>
        <tissue evidence="12">Leaf</tissue>
    </source>
</reference>
<dbReference type="RefSeq" id="XP_056862489.1">
    <property type="nucleotide sequence ID" value="XM_057006509.1"/>
</dbReference>
<comment type="subcellular location">
    <subcellularLocation>
        <location evidence="1">Nucleus</location>
        <location evidence="1">Nucleolus</location>
    </subcellularLocation>
</comment>
<dbReference type="GO" id="GO:0032040">
    <property type="term" value="C:small-subunit processome"/>
    <property type="evidence" value="ECO:0007669"/>
    <property type="project" value="TreeGrafter"/>
</dbReference>
<dbReference type="Gene3D" id="3.30.1370.10">
    <property type="entry name" value="K Homology domain, type 1"/>
    <property type="match status" value="2"/>
</dbReference>
<dbReference type="Proteomes" id="UP000504610">
    <property type="component" value="Chromosome 3"/>
</dbReference>
<dbReference type="PANTHER" id="PTHR12581:SF0">
    <property type="entry name" value="KRR1 SMALL SUBUNIT PROCESSOME COMPONENT HOMOLOG"/>
    <property type="match status" value="1"/>
</dbReference>
<keyword evidence="7" id="KW-0687">Ribonucleoprotein</keyword>
<evidence type="ECO:0000256" key="1">
    <source>
        <dbReference type="ARBA" id="ARBA00004604"/>
    </source>
</evidence>
<feature type="domain" description="KRR1 small subunit processome component first KH" evidence="9">
    <location>
        <begin position="52"/>
        <end position="130"/>
    </location>
</feature>
<evidence type="ECO:0000256" key="7">
    <source>
        <dbReference type="ARBA" id="ARBA00023274"/>
    </source>
</evidence>
<dbReference type="GeneID" id="108834739"/>
<dbReference type="GO" id="GO:0003723">
    <property type="term" value="F:RNA binding"/>
    <property type="evidence" value="ECO:0007669"/>
    <property type="project" value="UniProtKB-KW"/>
</dbReference>
<dbReference type="FunFam" id="3.30.1370.10:FF:000014">
    <property type="entry name" value="KRR1 small subunit processome component"/>
    <property type="match status" value="1"/>
</dbReference>
<evidence type="ECO:0000259" key="10">
    <source>
        <dbReference type="Pfam" id="PF21800"/>
    </source>
</evidence>
<dbReference type="GO" id="GO:0006364">
    <property type="term" value="P:rRNA processing"/>
    <property type="evidence" value="ECO:0007669"/>
    <property type="project" value="UniProtKB-KW"/>
</dbReference>
<reference evidence="11" key="1">
    <citation type="journal article" date="2019" name="Database">
        <title>The radish genome database (RadishGD): an integrated information resource for radish genomics.</title>
        <authorList>
            <person name="Yu H.J."/>
            <person name="Baek S."/>
            <person name="Lee Y.J."/>
            <person name="Cho A."/>
            <person name="Mun J.H."/>
        </authorList>
    </citation>
    <scope>NUCLEOTIDE SEQUENCE [LARGE SCALE GENOMIC DNA]</scope>
    <source>
        <strain evidence="11">cv. WK10039</strain>
    </source>
</reference>
<dbReference type="Pfam" id="PF21800">
    <property type="entry name" value="KH_KRR1_2nd"/>
    <property type="match status" value="1"/>
</dbReference>
<keyword evidence="6" id="KW-0539">Nucleus</keyword>
<protein>
    <recommendedName>
        <fullName evidence="8">KRR-R motif-containing protein 1</fullName>
    </recommendedName>
</protein>
<evidence type="ECO:0000256" key="8">
    <source>
        <dbReference type="ARBA" id="ARBA00032993"/>
    </source>
</evidence>
<keyword evidence="4" id="KW-0698">rRNA processing</keyword>
<dbReference type="InterPro" id="IPR024166">
    <property type="entry name" value="rRNA_assembly_KRR1"/>
</dbReference>
<keyword evidence="3" id="KW-0690">Ribosome biogenesis</keyword>
<dbReference type="CDD" id="cd22393">
    <property type="entry name" value="KH-I_KRR1_rpt1"/>
    <property type="match status" value="1"/>
</dbReference>
<evidence type="ECO:0000313" key="12">
    <source>
        <dbReference type="RefSeq" id="XP_056862489.1"/>
    </source>
</evidence>
<evidence type="ECO:0000256" key="5">
    <source>
        <dbReference type="ARBA" id="ARBA00022884"/>
    </source>
</evidence>
<sequence>MAEVEEIKNLETNKCKQNKRKPWDDGPCLDRWEIEKFDPSWNPSGMLEVGSFSRAYPKRREKHLLKCWPRVKSALEEHGVSCELNVVGRYMSVSKTKMTRDPDIIVKARDLLRLLARSVPARQALKILEDDMAYDIINIRRMVVGSKEDFLIRKIRFLGHNSSSLKALETSTNCFIRMQGNTVAAMGSFRGLKRLRIIVGTCFRHDIKCVLWMS</sequence>
<comment type="similarity">
    <text evidence="2">Belongs to the KRR1 family.</text>
</comment>
<organism evidence="11 12">
    <name type="scientific">Raphanus sativus</name>
    <name type="common">Radish</name>
    <name type="synonym">Raphanus raphanistrum var. sativus</name>
    <dbReference type="NCBI Taxonomy" id="3726"/>
    <lineage>
        <taxon>Eukaryota</taxon>
        <taxon>Viridiplantae</taxon>
        <taxon>Streptophyta</taxon>
        <taxon>Embryophyta</taxon>
        <taxon>Tracheophyta</taxon>
        <taxon>Spermatophyta</taxon>
        <taxon>Magnoliopsida</taxon>
        <taxon>eudicotyledons</taxon>
        <taxon>Gunneridae</taxon>
        <taxon>Pentapetalae</taxon>
        <taxon>rosids</taxon>
        <taxon>malvids</taxon>
        <taxon>Brassicales</taxon>
        <taxon>Brassicaceae</taxon>
        <taxon>Brassiceae</taxon>
        <taxon>Raphanus</taxon>
    </lineage>
</organism>
<dbReference type="InterPro" id="IPR048550">
    <property type="entry name" value="KRR1-like_KH1_euk"/>
</dbReference>
<dbReference type="AlphaFoldDB" id="A0A9W3DF97"/>
<evidence type="ECO:0000259" key="9">
    <source>
        <dbReference type="Pfam" id="PF17903"/>
    </source>
</evidence>
<name>A0A9W3DF97_RAPSA</name>
<feature type="domain" description="KRR1 small subunit processome component second KH" evidence="10">
    <location>
        <begin position="132"/>
        <end position="206"/>
    </location>
</feature>